<proteinExistence type="predicted"/>
<keyword evidence="2" id="KW-1185">Reference proteome</keyword>
<gene>
    <name evidence="1" type="ORF">GKJPGBOP_04263</name>
</gene>
<reference evidence="1 2" key="1">
    <citation type="submission" date="2018-11" db="EMBL/GenBank/DDBJ databases">
        <title>Whole genome sequence of Streptomyces paromomycinus NBRC 15454(T).</title>
        <authorList>
            <person name="Komaki H."/>
            <person name="Tamura T."/>
        </authorList>
    </citation>
    <scope>NUCLEOTIDE SEQUENCE [LARGE SCALE GENOMIC DNA]</scope>
    <source>
        <strain evidence="1 2">NBRC 15454</strain>
    </source>
</reference>
<name>A0A401W5E9_STREY</name>
<comment type="caution">
    <text evidence="1">The sequence shown here is derived from an EMBL/GenBank/DDBJ whole genome shotgun (WGS) entry which is preliminary data.</text>
</comment>
<evidence type="ECO:0000313" key="2">
    <source>
        <dbReference type="Proteomes" id="UP000286746"/>
    </source>
</evidence>
<sequence>MYCGVFVKRQMGQKITAPFCTWADASTTGNVMETDAERVDADPFSVDLEALAEKADRIRSEIKVPIGQ</sequence>
<dbReference type="Proteomes" id="UP000286746">
    <property type="component" value="Unassembled WGS sequence"/>
</dbReference>
<accession>A0A401W5E9</accession>
<dbReference type="AlphaFoldDB" id="A0A401W5E9"/>
<dbReference type="EMBL" id="BHZD01000001">
    <property type="protein sequence ID" value="GCD44563.1"/>
    <property type="molecule type" value="Genomic_DNA"/>
</dbReference>
<evidence type="ECO:0000313" key="1">
    <source>
        <dbReference type="EMBL" id="GCD44563.1"/>
    </source>
</evidence>
<protein>
    <submittedName>
        <fullName evidence="1">Uncharacterized protein</fullName>
    </submittedName>
</protein>
<organism evidence="1 2">
    <name type="scientific">Streptomyces paromomycinus</name>
    <name type="common">Streptomyces rimosus subsp. paromomycinus</name>
    <dbReference type="NCBI Taxonomy" id="92743"/>
    <lineage>
        <taxon>Bacteria</taxon>
        <taxon>Bacillati</taxon>
        <taxon>Actinomycetota</taxon>
        <taxon>Actinomycetes</taxon>
        <taxon>Kitasatosporales</taxon>
        <taxon>Streptomycetaceae</taxon>
        <taxon>Streptomyces</taxon>
    </lineage>
</organism>